<name>A0A811S9I8_9POAL</name>
<feature type="region of interest" description="Disordered" evidence="1">
    <location>
        <begin position="166"/>
        <end position="187"/>
    </location>
</feature>
<organism evidence="2 3">
    <name type="scientific">Miscanthus lutarioriparius</name>
    <dbReference type="NCBI Taxonomy" id="422564"/>
    <lineage>
        <taxon>Eukaryota</taxon>
        <taxon>Viridiplantae</taxon>
        <taxon>Streptophyta</taxon>
        <taxon>Embryophyta</taxon>
        <taxon>Tracheophyta</taxon>
        <taxon>Spermatophyta</taxon>
        <taxon>Magnoliopsida</taxon>
        <taxon>Liliopsida</taxon>
        <taxon>Poales</taxon>
        <taxon>Poaceae</taxon>
        <taxon>PACMAD clade</taxon>
        <taxon>Panicoideae</taxon>
        <taxon>Andropogonodae</taxon>
        <taxon>Andropogoneae</taxon>
        <taxon>Saccharinae</taxon>
        <taxon>Miscanthus</taxon>
    </lineage>
</organism>
<dbReference type="InterPro" id="IPR053253">
    <property type="entry name" value="Sex_diff_modulator"/>
</dbReference>
<sequence length="589" mass="64000">MEAIASQFNIDTTTLSLCRSGVAEFILSGIEEATVARMANNNGMPASSTTLRLHCRRWSRQAHASAATLQSLVDVELRGVLAHTWEVSTVENLLNPYGWVEKIHPATRLREDYSVFRCSAWCFRPEWIPSARELHVVEPSSTVAEIPPVKRTLVYPISGRWEYTTSRAGQQRLPSSRSHGRVGAAASGAQHEAVDIEVCETTRGDAAPHPRPSDLVIIDDPAVQETTAPPKVSSKPQDVQTGSFTFDSNLSVKEVLLASPQGMLAQAMGSGNPHEDVPSVVSLTLVHFEMTETPAPSSDRSVEAHISAFIAMGEASVAAATADVPLQAADPTFAVEMTLSVEDHLGPVELGPPVPFEAVIPALVIDDTENSTDQLCNSAPAADLIGLVELTPPAQVEAIAPRSTTEVEPPEHPSSSITWLPADEVLPTEPTIGTEHLEPGLPLLVYSLDDPELRPRQYHSRRPQQLHLLTKYPSCCSMCFPPQGHRSLATEISDHCPLVLGLTEGIHGKRRFHFESFWTKLPGFHDAVAASWSEPISATCAIERVSLKLNASPVLSNLGVNDKLAISKLNTHWPVKFSTDWRLPRINGN</sequence>
<evidence type="ECO:0000256" key="1">
    <source>
        <dbReference type="SAM" id="MobiDB-lite"/>
    </source>
</evidence>
<reference evidence="2" key="1">
    <citation type="submission" date="2020-10" db="EMBL/GenBank/DDBJ databases">
        <authorList>
            <person name="Han B."/>
            <person name="Lu T."/>
            <person name="Zhao Q."/>
            <person name="Huang X."/>
            <person name="Zhao Y."/>
        </authorList>
    </citation>
    <scope>NUCLEOTIDE SEQUENCE</scope>
</reference>
<dbReference type="Proteomes" id="UP000604825">
    <property type="component" value="Unassembled WGS sequence"/>
</dbReference>
<dbReference type="EMBL" id="CAJGYO010000018">
    <property type="protein sequence ID" value="CAD6337489.1"/>
    <property type="molecule type" value="Genomic_DNA"/>
</dbReference>
<dbReference type="AlphaFoldDB" id="A0A811S9I8"/>
<protein>
    <submittedName>
        <fullName evidence="2">Uncharacterized protein</fullName>
    </submittedName>
</protein>
<evidence type="ECO:0000313" key="2">
    <source>
        <dbReference type="EMBL" id="CAD6337489.1"/>
    </source>
</evidence>
<dbReference type="PANTHER" id="PTHR33087">
    <property type="entry name" value="OS07G0539200 PROTEIN"/>
    <property type="match status" value="1"/>
</dbReference>
<dbReference type="OrthoDB" id="690292at2759"/>
<comment type="caution">
    <text evidence="2">The sequence shown here is derived from an EMBL/GenBank/DDBJ whole genome shotgun (WGS) entry which is preliminary data.</text>
</comment>
<proteinExistence type="predicted"/>
<dbReference type="PANTHER" id="PTHR33087:SF51">
    <property type="entry name" value="CCHC-TYPE DOMAIN-CONTAINING PROTEIN"/>
    <property type="match status" value="1"/>
</dbReference>
<keyword evidence="3" id="KW-1185">Reference proteome</keyword>
<gene>
    <name evidence="2" type="ORF">NCGR_LOCUS61587</name>
</gene>
<evidence type="ECO:0000313" key="3">
    <source>
        <dbReference type="Proteomes" id="UP000604825"/>
    </source>
</evidence>
<feature type="compositionally biased region" description="Polar residues" evidence="1">
    <location>
        <begin position="166"/>
        <end position="177"/>
    </location>
</feature>
<accession>A0A811S9I8</accession>